<evidence type="ECO:0000256" key="3">
    <source>
        <dbReference type="ARBA" id="ARBA00022833"/>
    </source>
</evidence>
<dbReference type="PANTHER" id="PTHR47793">
    <property type="entry name" value="HISTONE DEACETYLASE COMPLEX SUBUNIT CTI6"/>
    <property type="match status" value="1"/>
</dbReference>
<dbReference type="AlphaFoldDB" id="A0A1L0CKC0"/>
<feature type="compositionally biased region" description="Polar residues" evidence="4">
    <location>
        <begin position="126"/>
        <end position="146"/>
    </location>
</feature>
<accession>A0A1L0CKC0</accession>
<dbReference type="Proteomes" id="UP000183365">
    <property type="component" value="Unassembled WGS sequence"/>
</dbReference>
<dbReference type="GO" id="GO:0033698">
    <property type="term" value="C:Rpd3L complex"/>
    <property type="evidence" value="ECO:0007669"/>
    <property type="project" value="TreeGrafter"/>
</dbReference>
<dbReference type="Pfam" id="PF20826">
    <property type="entry name" value="PHD_5"/>
    <property type="match status" value="1"/>
</dbReference>
<feature type="compositionally biased region" description="Low complexity" evidence="4">
    <location>
        <begin position="183"/>
        <end position="194"/>
    </location>
</feature>
<evidence type="ECO:0000256" key="1">
    <source>
        <dbReference type="ARBA" id="ARBA00022723"/>
    </source>
</evidence>
<feature type="compositionally biased region" description="Polar residues" evidence="4">
    <location>
        <begin position="366"/>
        <end position="377"/>
    </location>
</feature>
<feature type="compositionally biased region" description="Basic and acidic residues" evidence="4">
    <location>
        <begin position="278"/>
        <end position="289"/>
    </location>
</feature>
<feature type="region of interest" description="Disordered" evidence="4">
    <location>
        <begin position="1"/>
        <end position="53"/>
    </location>
</feature>
<dbReference type="InterPro" id="IPR001965">
    <property type="entry name" value="Znf_PHD"/>
</dbReference>
<evidence type="ECO:0000313" key="6">
    <source>
        <dbReference type="EMBL" id="SGZ39285.1"/>
    </source>
</evidence>
<evidence type="ECO:0000256" key="4">
    <source>
        <dbReference type="SAM" id="MobiDB-lite"/>
    </source>
</evidence>
<dbReference type="GO" id="GO:0070210">
    <property type="term" value="C:Rpd3L-Expanded complex"/>
    <property type="evidence" value="ECO:0007669"/>
    <property type="project" value="TreeGrafter"/>
</dbReference>
<sequence length="502" mass="57690">MSTVTATTARTSNRINEINTPSKIENNTDGNEMYEEDESNVVGNDEGNGGDEEEEVTRCVCSLTNPPDPDNQDYIQCDKCAVWQHQACVGISPEMGEELDKYWCEICKPELHALYDLKVNRRQQGYSAQDSLKRSQYSTTPYNNLNQERRSRTPRKVNTSHDSDSDGKSNLRSSRKRSRSEKPSSARQSRNRSSAAEREEIQYQNMLQKVLQESKKDAYKEDFQSENTDDVNINKDNNEEQDTNQSDFDAVKSEDNGEATPDGEWRRSKRRRVASPRTEQKATFNKDEFIAEEESQLTPNRRQARKVNSSRSQVGSIDSVLDEASKNRKHPLNEDEEDFDEKLKRAKSTDLDETSTEQKPKRSYNRRTTQNGTNLKTNDGHKRNNNSKSKSKTTNEAEVNEDEELQQSHMEKLLKLAQEPSKPRQTPEGITVEEMFERVTAISAFLERSRDELMMLKNSQNDLLSFVENPQFIEEYKKNVDIDSLLTQMNILNGSLTKFGKL</sequence>
<evidence type="ECO:0000259" key="5">
    <source>
        <dbReference type="SMART" id="SM00249"/>
    </source>
</evidence>
<keyword evidence="3" id="KW-0862">Zinc</keyword>
<feature type="region of interest" description="Disordered" evidence="4">
    <location>
        <begin position="126"/>
        <end position="199"/>
    </location>
</feature>
<evidence type="ECO:0000313" key="7">
    <source>
        <dbReference type="Proteomes" id="UP000183365"/>
    </source>
</evidence>
<dbReference type="GO" id="GO:0061186">
    <property type="term" value="P:negative regulation of silent mating-type cassette heterochromatin formation"/>
    <property type="evidence" value="ECO:0007669"/>
    <property type="project" value="TreeGrafter"/>
</dbReference>
<dbReference type="InterPro" id="IPR019786">
    <property type="entry name" value="Zinc_finger_PHD-type_CS"/>
</dbReference>
<evidence type="ECO:0000256" key="2">
    <source>
        <dbReference type="ARBA" id="ARBA00022771"/>
    </source>
</evidence>
<dbReference type="OrthoDB" id="418595at2759"/>
<keyword evidence="1" id="KW-0479">Metal-binding</keyword>
<feature type="domain" description="Zinc finger PHD-type" evidence="5">
    <location>
        <begin position="58"/>
        <end position="108"/>
    </location>
</feature>
<keyword evidence="7" id="KW-1185">Reference proteome</keyword>
<dbReference type="SUPFAM" id="SSF57903">
    <property type="entry name" value="FYVE/PHD zinc finger"/>
    <property type="match status" value="1"/>
</dbReference>
<dbReference type="VEuPathDB" id="FungiDB:HGUI_01485"/>
<feature type="compositionally biased region" description="Basic and acidic residues" evidence="4">
    <location>
        <begin position="159"/>
        <end position="169"/>
    </location>
</feature>
<keyword evidence="2" id="KW-0863">Zinc-finger</keyword>
<name>A0A1L0CKC0_9ASCO</name>
<protein>
    <recommendedName>
        <fullName evidence="5">Zinc finger PHD-type domain-containing protein</fullName>
    </recommendedName>
</protein>
<feature type="region of interest" description="Disordered" evidence="4">
    <location>
        <begin position="223"/>
        <end position="405"/>
    </location>
</feature>
<dbReference type="EMBL" id="FQNF01000020">
    <property type="protein sequence ID" value="SGZ39285.1"/>
    <property type="molecule type" value="Genomic_DNA"/>
</dbReference>
<dbReference type="GO" id="GO:0061188">
    <property type="term" value="P:negative regulation of rDNA heterochromatin formation"/>
    <property type="evidence" value="ECO:0007669"/>
    <property type="project" value="TreeGrafter"/>
</dbReference>
<reference evidence="7" key="1">
    <citation type="submission" date="2016-11" db="EMBL/GenBank/DDBJ databases">
        <authorList>
            <person name="Guldener U."/>
        </authorList>
    </citation>
    <scope>NUCLEOTIDE SEQUENCE [LARGE SCALE GENOMIC DNA]</scope>
</reference>
<dbReference type="InterPro" id="IPR011011">
    <property type="entry name" value="Znf_FYVE_PHD"/>
</dbReference>
<dbReference type="SMART" id="SM00249">
    <property type="entry name" value="PHD"/>
    <property type="match status" value="1"/>
</dbReference>
<dbReference type="PANTHER" id="PTHR47793:SF1">
    <property type="entry name" value="HISTONE DEACETYLASE COMPLEX SUBUNIT CTI6"/>
    <property type="match status" value="1"/>
</dbReference>
<dbReference type="Gene3D" id="3.30.40.10">
    <property type="entry name" value="Zinc/RING finger domain, C3HC4 (zinc finger)"/>
    <property type="match status" value="1"/>
</dbReference>
<dbReference type="InterPro" id="IPR053051">
    <property type="entry name" value="HDAC_complex_subunit"/>
</dbReference>
<feature type="compositionally biased region" description="Basic and acidic residues" evidence="4">
    <location>
        <begin position="341"/>
        <end position="360"/>
    </location>
</feature>
<gene>
    <name evidence="6" type="ORF">HGUI_01485</name>
</gene>
<feature type="compositionally biased region" description="Polar residues" evidence="4">
    <location>
        <begin position="296"/>
        <end position="316"/>
    </location>
</feature>
<organism evidence="6 7">
    <name type="scientific">Hanseniaspora guilliermondii</name>
    <dbReference type="NCBI Taxonomy" id="56406"/>
    <lineage>
        <taxon>Eukaryota</taxon>
        <taxon>Fungi</taxon>
        <taxon>Dikarya</taxon>
        <taxon>Ascomycota</taxon>
        <taxon>Saccharomycotina</taxon>
        <taxon>Saccharomycetes</taxon>
        <taxon>Saccharomycodales</taxon>
        <taxon>Saccharomycodaceae</taxon>
        <taxon>Hanseniaspora</taxon>
    </lineage>
</organism>
<dbReference type="PROSITE" id="PS01359">
    <property type="entry name" value="ZF_PHD_1"/>
    <property type="match status" value="1"/>
</dbReference>
<feature type="compositionally biased region" description="Polar residues" evidence="4">
    <location>
        <begin position="1"/>
        <end position="30"/>
    </location>
</feature>
<dbReference type="GO" id="GO:0008270">
    <property type="term" value="F:zinc ion binding"/>
    <property type="evidence" value="ECO:0007669"/>
    <property type="project" value="UniProtKB-KW"/>
</dbReference>
<dbReference type="InterPro" id="IPR013083">
    <property type="entry name" value="Znf_RING/FYVE/PHD"/>
</dbReference>
<proteinExistence type="predicted"/>